<dbReference type="KEGG" id="kdj:28968456"/>
<evidence type="ECO:0000313" key="3">
    <source>
        <dbReference type="EMBL" id="WWC61681.1"/>
    </source>
</evidence>
<accession>A0A1A6A5U0</accession>
<name>A0A1A6A5U0_9TREE</name>
<organism evidence="2">
    <name type="scientific">Kwoniella dejecticola CBS 10117</name>
    <dbReference type="NCBI Taxonomy" id="1296121"/>
    <lineage>
        <taxon>Eukaryota</taxon>
        <taxon>Fungi</taxon>
        <taxon>Dikarya</taxon>
        <taxon>Basidiomycota</taxon>
        <taxon>Agaricomycotina</taxon>
        <taxon>Tremellomycetes</taxon>
        <taxon>Tremellales</taxon>
        <taxon>Cryptococcaceae</taxon>
        <taxon>Kwoniella</taxon>
    </lineage>
</organism>
<evidence type="ECO:0000313" key="4">
    <source>
        <dbReference type="Proteomes" id="UP000078595"/>
    </source>
</evidence>
<reference evidence="3" key="3">
    <citation type="submission" date="2024-02" db="EMBL/GenBank/DDBJ databases">
        <title>Comparative genomics of Cryptococcus and Kwoniella reveals pathogenesis evolution and contrasting modes of karyotype evolution via chromosome fusion or intercentromeric recombination.</title>
        <authorList>
            <person name="Coelho M.A."/>
            <person name="David-Palma M."/>
            <person name="Shea T."/>
            <person name="Bowers K."/>
            <person name="McGinley-Smith S."/>
            <person name="Mohammad A.W."/>
            <person name="Gnirke A."/>
            <person name="Yurkov A.M."/>
            <person name="Nowrousian M."/>
            <person name="Sun S."/>
            <person name="Cuomo C.A."/>
            <person name="Heitman J."/>
        </authorList>
    </citation>
    <scope>NUCLEOTIDE SEQUENCE</scope>
    <source>
        <strain evidence="3">CBS 10117</strain>
    </source>
</reference>
<proteinExistence type="predicted"/>
<gene>
    <name evidence="2" type="ORF">I303_04757</name>
    <name evidence="3" type="ORF">I303_104266</name>
</gene>
<sequence>MAELTPPSSHNSTPVRASNDELPPSPTAGLGAGSARSHPLMKSHSMDLDEDLAGISSPDDEDEIEEDGMVSRAQGEDDDENEGLSGGDEGMLSDEEQPQAREVNVGDNKGKGKGVDVSTGGKGKGRARSKRARNKQQQAKSASGALLTNKANAGAGRKDGNLWESDIVDRWNIEIGDVCAESVNSLPTSRPATASTSTAVPA</sequence>
<reference evidence="2" key="1">
    <citation type="submission" date="2013-07" db="EMBL/GenBank/DDBJ databases">
        <title>The Genome Sequence of Cryptococcus dejecticola CBS10117.</title>
        <authorList>
            <consortium name="The Broad Institute Genome Sequencing Platform"/>
            <person name="Cuomo C."/>
            <person name="Litvintseva A."/>
            <person name="Chen Y."/>
            <person name="Heitman J."/>
            <person name="Sun S."/>
            <person name="Springer D."/>
            <person name="Dromer F."/>
            <person name="Young S.K."/>
            <person name="Zeng Q."/>
            <person name="Gargeya S."/>
            <person name="Fitzgerald M."/>
            <person name="Abouelleil A."/>
            <person name="Alvarado L."/>
            <person name="Berlin A.M."/>
            <person name="Chapman S.B."/>
            <person name="Dewar J."/>
            <person name="Goldberg J."/>
            <person name="Griggs A."/>
            <person name="Gujja S."/>
            <person name="Hansen M."/>
            <person name="Howarth C."/>
            <person name="Imamovic A."/>
            <person name="Larimer J."/>
            <person name="McCowan C."/>
            <person name="Murphy C."/>
            <person name="Pearson M."/>
            <person name="Priest M."/>
            <person name="Roberts A."/>
            <person name="Saif S."/>
            <person name="Shea T."/>
            <person name="Sykes S."/>
            <person name="Wortman J."/>
            <person name="Nusbaum C."/>
            <person name="Birren B."/>
        </authorList>
    </citation>
    <scope>NUCLEOTIDE SEQUENCE [LARGE SCALE GENOMIC DNA]</scope>
    <source>
        <strain evidence="2">CBS 10117</strain>
    </source>
</reference>
<feature type="region of interest" description="Disordered" evidence="1">
    <location>
        <begin position="1"/>
        <end position="160"/>
    </location>
</feature>
<feature type="compositionally biased region" description="Basic residues" evidence="1">
    <location>
        <begin position="123"/>
        <end position="134"/>
    </location>
</feature>
<evidence type="ECO:0000256" key="1">
    <source>
        <dbReference type="SAM" id="MobiDB-lite"/>
    </source>
</evidence>
<dbReference type="Proteomes" id="UP000078595">
    <property type="component" value="Chromosome 5"/>
</dbReference>
<dbReference type="RefSeq" id="XP_018263264.1">
    <property type="nucleotide sequence ID" value="XM_018408053.1"/>
</dbReference>
<dbReference type="AlphaFoldDB" id="A0A1A6A5U0"/>
<dbReference type="EMBL" id="KI894031">
    <property type="protein sequence ID" value="OBR85422.1"/>
    <property type="molecule type" value="Genomic_DNA"/>
</dbReference>
<feature type="compositionally biased region" description="Polar residues" evidence="1">
    <location>
        <begin position="1"/>
        <end position="16"/>
    </location>
</feature>
<feature type="compositionally biased region" description="Acidic residues" evidence="1">
    <location>
        <begin position="48"/>
        <end position="68"/>
    </location>
</feature>
<protein>
    <submittedName>
        <fullName evidence="2">Uncharacterized protein</fullName>
    </submittedName>
</protein>
<reference evidence="3" key="2">
    <citation type="submission" date="2013-07" db="EMBL/GenBank/DDBJ databases">
        <authorList>
            <consortium name="The Broad Institute Genome Sequencing Platform"/>
            <person name="Cuomo C."/>
            <person name="Litvintseva A."/>
            <person name="Chen Y."/>
            <person name="Heitman J."/>
            <person name="Sun S."/>
            <person name="Springer D."/>
            <person name="Dromer F."/>
            <person name="Young S.K."/>
            <person name="Zeng Q."/>
            <person name="Gargeya S."/>
            <person name="Fitzgerald M."/>
            <person name="Abouelleil A."/>
            <person name="Alvarado L."/>
            <person name="Berlin A.M."/>
            <person name="Chapman S.B."/>
            <person name="Dewar J."/>
            <person name="Goldberg J."/>
            <person name="Griggs A."/>
            <person name="Gujja S."/>
            <person name="Hansen M."/>
            <person name="Howarth C."/>
            <person name="Imamovic A."/>
            <person name="Larimer J."/>
            <person name="McCowan C."/>
            <person name="Murphy C."/>
            <person name="Pearson M."/>
            <person name="Priest M."/>
            <person name="Roberts A."/>
            <person name="Saif S."/>
            <person name="Shea T."/>
            <person name="Sykes S."/>
            <person name="Wortman J."/>
            <person name="Nusbaum C."/>
            <person name="Birren B."/>
        </authorList>
    </citation>
    <scope>NUCLEOTIDE SEQUENCE</scope>
    <source>
        <strain evidence="3">CBS 10117</strain>
    </source>
</reference>
<evidence type="ECO:0000313" key="2">
    <source>
        <dbReference type="EMBL" id="OBR85422.1"/>
    </source>
</evidence>
<dbReference type="GeneID" id="28968456"/>
<dbReference type="EMBL" id="CP144534">
    <property type="protein sequence ID" value="WWC61681.1"/>
    <property type="molecule type" value="Genomic_DNA"/>
</dbReference>
<dbReference type="VEuPathDB" id="FungiDB:I303_04757"/>
<keyword evidence="4" id="KW-1185">Reference proteome</keyword>
<dbReference type="OrthoDB" id="2565200at2759"/>